<dbReference type="GeneID" id="110595090"/>
<dbReference type="KEGG" id="csyr:110595090"/>
<reference evidence="3" key="1">
    <citation type="submission" date="2025-08" db="UniProtKB">
        <authorList>
            <consortium name="RefSeq"/>
        </authorList>
    </citation>
    <scope>IDENTIFICATION</scope>
</reference>
<dbReference type="AlphaFoldDB" id="A0A3Q0DQ86"/>
<evidence type="ECO:0000313" key="2">
    <source>
        <dbReference type="Proteomes" id="UP000189704"/>
    </source>
</evidence>
<dbReference type="Pfam" id="PF01352">
    <property type="entry name" value="KRAB"/>
    <property type="match status" value="1"/>
</dbReference>
<dbReference type="InterPro" id="IPR036051">
    <property type="entry name" value="KRAB_dom_sf"/>
</dbReference>
<dbReference type="RefSeq" id="XP_021565231.1">
    <property type="nucleotide sequence ID" value="XM_021709556.1"/>
</dbReference>
<dbReference type="Proteomes" id="UP000189704">
    <property type="component" value="Unplaced"/>
</dbReference>
<evidence type="ECO:0000313" key="3">
    <source>
        <dbReference type="RefSeq" id="XP_021565231.1"/>
    </source>
</evidence>
<feature type="domain" description="KRAB" evidence="1">
    <location>
        <begin position="15"/>
        <end position="92"/>
    </location>
</feature>
<organism evidence="2 3">
    <name type="scientific">Carlito syrichta</name>
    <name type="common">Philippine tarsier</name>
    <name type="synonym">Tarsius syrichta</name>
    <dbReference type="NCBI Taxonomy" id="1868482"/>
    <lineage>
        <taxon>Eukaryota</taxon>
        <taxon>Metazoa</taxon>
        <taxon>Chordata</taxon>
        <taxon>Craniata</taxon>
        <taxon>Vertebrata</taxon>
        <taxon>Euteleostomi</taxon>
        <taxon>Mammalia</taxon>
        <taxon>Eutheria</taxon>
        <taxon>Euarchontoglires</taxon>
        <taxon>Primates</taxon>
        <taxon>Haplorrhini</taxon>
        <taxon>Tarsiiformes</taxon>
        <taxon>Tarsiidae</taxon>
        <taxon>Carlito</taxon>
    </lineage>
</organism>
<dbReference type="InterPro" id="IPR001909">
    <property type="entry name" value="KRAB"/>
</dbReference>
<dbReference type="CDD" id="cd07765">
    <property type="entry name" value="KRAB_A-box"/>
    <property type="match status" value="1"/>
</dbReference>
<accession>A0A3Q0DQ86</accession>
<dbReference type="GO" id="GO:0006355">
    <property type="term" value="P:regulation of DNA-templated transcription"/>
    <property type="evidence" value="ECO:0007669"/>
    <property type="project" value="InterPro"/>
</dbReference>
<protein>
    <submittedName>
        <fullName evidence="3">Zinc finger protein 141-like</fullName>
    </submittedName>
</protein>
<dbReference type="SMART" id="SM00349">
    <property type="entry name" value="KRAB"/>
    <property type="match status" value="1"/>
</dbReference>
<gene>
    <name evidence="3" type="primary">LOC110595090</name>
</gene>
<dbReference type="Gene3D" id="6.10.140.140">
    <property type="match status" value="1"/>
</dbReference>
<keyword evidence="2" id="KW-1185">Reference proteome</keyword>
<proteinExistence type="predicted"/>
<sequence length="104" mass="11938">MVDAGTPGMREMELLTLKDVAIEFSPEEWECLDPTQRVLLKQFPVNLTEKLLNIQSRGFVGLEALHPSLLKTSKSQEEPDETDLQLQRDKQRLIKEISKGYKIL</sequence>
<dbReference type="SUPFAM" id="SSF109640">
    <property type="entry name" value="KRAB domain (Kruppel-associated box)"/>
    <property type="match status" value="1"/>
</dbReference>
<dbReference type="PROSITE" id="PS50805">
    <property type="entry name" value="KRAB"/>
    <property type="match status" value="1"/>
</dbReference>
<dbReference type="OrthoDB" id="9585558at2759"/>
<name>A0A3Q0DQ86_CARSF</name>
<evidence type="ECO:0000259" key="1">
    <source>
        <dbReference type="PROSITE" id="PS50805"/>
    </source>
</evidence>